<dbReference type="CDD" id="cd00544">
    <property type="entry name" value="CobU"/>
    <property type="match status" value="1"/>
</dbReference>
<keyword evidence="20" id="KW-0548">Nucleotidyltransferase</keyword>
<keyword evidence="15 19" id="KW-0342">GTP-binding</keyword>
<evidence type="ECO:0000256" key="11">
    <source>
        <dbReference type="ARBA" id="ARBA00022679"/>
    </source>
</evidence>
<feature type="binding site" evidence="19">
    <location>
        <position position="80"/>
    </location>
    <ligand>
        <name>GTP</name>
        <dbReference type="ChEBI" id="CHEBI:37565"/>
    </ligand>
</feature>
<comment type="catalytic activity">
    <reaction evidence="1">
        <text>adenosylcob(III)inamide + ATP = adenosylcob(III)inamide phosphate + ADP + H(+)</text>
        <dbReference type="Rhea" id="RHEA:15769"/>
        <dbReference type="ChEBI" id="CHEBI:2480"/>
        <dbReference type="ChEBI" id="CHEBI:15378"/>
        <dbReference type="ChEBI" id="CHEBI:30616"/>
        <dbReference type="ChEBI" id="CHEBI:58502"/>
        <dbReference type="ChEBI" id="CHEBI:456216"/>
        <dbReference type="EC" id="2.7.1.156"/>
    </reaction>
</comment>
<dbReference type="PANTHER" id="PTHR34848">
    <property type="match status" value="1"/>
</dbReference>
<keyword evidence="21" id="KW-1185">Reference proteome</keyword>
<dbReference type="EMBL" id="PUBV01000001">
    <property type="protein sequence ID" value="PWB09829.1"/>
    <property type="molecule type" value="Genomic_DNA"/>
</dbReference>
<evidence type="ECO:0000256" key="13">
    <source>
        <dbReference type="ARBA" id="ARBA00022777"/>
    </source>
</evidence>
<dbReference type="GO" id="GO:0005524">
    <property type="term" value="F:ATP binding"/>
    <property type="evidence" value="ECO:0007669"/>
    <property type="project" value="UniProtKB-KW"/>
</dbReference>
<evidence type="ECO:0000256" key="6">
    <source>
        <dbReference type="ARBA" id="ARBA00005159"/>
    </source>
</evidence>
<dbReference type="GO" id="GO:0009236">
    <property type="term" value="P:cobalamin biosynthetic process"/>
    <property type="evidence" value="ECO:0007669"/>
    <property type="project" value="UniProtKB-UniPathway"/>
</dbReference>
<dbReference type="Gene3D" id="3.40.50.300">
    <property type="entry name" value="P-loop containing nucleotide triphosphate hydrolases"/>
    <property type="match status" value="1"/>
</dbReference>
<dbReference type="InterPro" id="IPR027417">
    <property type="entry name" value="P-loop_NTPase"/>
</dbReference>
<dbReference type="AlphaFoldDB" id="A0A2V1IXR8"/>
<dbReference type="GO" id="GO:0005525">
    <property type="term" value="F:GTP binding"/>
    <property type="evidence" value="ECO:0007669"/>
    <property type="project" value="UniProtKB-KW"/>
</dbReference>
<evidence type="ECO:0000313" key="20">
    <source>
        <dbReference type="EMBL" id="PWB09829.1"/>
    </source>
</evidence>
<evidence type="ECO:0000256" key="4">
    <source>
        <dbReference type="ARBA" id="ARBA00003889"/>
    </source>
</evidence>
<comment type="catalytic activity">
    <reaction evidence="2">
        <text>adenosylcob(III)inamide phosphate + GTP + H(+) = adenosylcob(III)inamide-GDP + diphosphate</text>
        <dbReference type="Rhea" id="RHEA:22712"/>
        <dbReference type="ChEBI" id="CHEBI:15378"/>
        <dbReference type="ChEBI" id="CHEBI:33019"/>
        <dbReference type="ChEBI" id="CHEBI:37565"/>
        <dbReference type="ChEBI" id="CHEBI:58502"/>
        <dbReference type="ChEBI" id="CHEBI:60487"/>
        <dbReference type="EC" id="2.7.7.62"/>
    </reaction>
</comment>
<evidence type="ECO:0000256" key="15">
    <source>
        <dbReference type="ARBA" id="ARBA00023134"/>
    </source>
</evidence>
<evidence type="ECO:0000256" key="7">
    <source>
        <dbReference type="ARBA" id="ARBA00007490"/>
    </source>
</evidence>
<dbReference type="Pfam" id="PF02283">
    <property type="entry name" value="CobU"/>
    <property type="match status" value="1"/>
</dbReference>
<evidence type="ECO:0000256" key="9">
    <source>
        <dbReference type="ARBA" id="ARBA00012523"/>
    </source>
</evidence>
<dbReference type="PIRSF" id="PIRSF006135">
    <property type="entry name" value="CobU"/>
    <property type="match status" value="1"/>
</dbReference>
<dbReference type="PANTHER" id="PTHR34848:SF1">
    <property type="entry name" value="BIFUNCTIONAL ADENOSYLCOBALAMIN BIOSYNTHESIS PROTEIN COBU"/>
    <property type="match status" value="1"/>
</dbReference>
<comment type="pathway">
    <text evidence="5">Cofactor biosynthesis; adenosylcobalamin biosynthesis; adenosylcobalamin from cob(II)yrinate a,c-diamide: step 6/7.</text>
</comment>
<feature type="binding site" evidence="19">
    <location>
        <position position="62"/>
    </location>
    <ligand>
        <name>GTP</name>
        <dbReference type="ChEBI" id="CHEBI:37565"/>
    </ligand>
</feature>
<dbReference type="NCBIfam" id="NF004469">
    <property type="entry name" value="PRK05800.1"/>
    <property type="match status" value="1"/>
</dbReference>
<evidence type="ECO:0000256" key="19">
    <source>
        <dbReference type="PIRSR" id="PIRSR006135-2"/>
    </source>
</evidence>
<evidence type="ECO:0000256" key="16">
    <source>
        <dbReference type="ARBA" id="ARBA00029570"/>
    </source>
</evidence>
<protein>
    <recommendedName>
        <fullName evidence="16">Adenosylcobinamide kinase</fullName>
        <ecNumber evidence="8">2.7.1.156</ecNumber>
        <ecNumber evidence="9">2.7.7.62</ecNumber>
    </recommendedName>
    <alternativeName>
        <fullName evidence="17">Adenosylcobinamide-phosphate guanylyltransferase</fullName>
    </alternativeName>
</protein>
<dbReference type="EC" id="2.7.1.156" evidence="8"/>
<proteinExistence type="inferred from homology"/>
<keyword evidence="14" id="KW-0067">ATP-binding</keyword>
<sequence>MAKIIMITGGQRSGKSELAEKTALRLSATPLYVATAVITDEEMARRVESHRCRRGPQWRLAEEKLWPSRCIVAGDTALIDCVTVWSTNMLFHFDEDADKALKAIIQELDTIAAMENATIVAVTNEIGLGGISPNPLQRKFTDLQGLVNRHLADIASEVYLTISGIPVKIK</sequence>
<comment type="catalytic activity">
    <reaction evidence="3">
        <text>adenosylcob(III)inamide + GTP = adenosylcob(III)inamide phosphate + GDP + H(+)</text>
        <dbReference type="Rhea" id="RHEA:15765"/>
        <dbReference type="ChEBI" id="CHEBI:2480"/>
        <dbReference type="ChEBI" id="CHEBI:15378"/>
        <dbReference type="ChEBI" id="CHEBI:37565"/>
        <dbReference type="ChEBI" id="CHEBI:58189"/>
        <dbReference type="ChEBI" id="CHEBI:58502"/>
        <dbReference type="EC" id="2.7.1.156"/>
    </reaction>
</comment>
<evidence type="ECO:0000256" key="17">
    <source>
        <dbReference type="ARBA" id="ARBA00030571"/>
    </source>
</evidence>
<comment type="similarity">
    <text evidence="7">Belongs to the CobU/CobP family.</text>
</comment>
<feature type="binding site" evidence="19">
    <location>
        <begin position="9"/>
        <end position="16"/>
    </location>
    <ligand>
        <name>GTP</name>
        <dbReference type="ChEBI" id="CHEBI:37565"/>
    </ligand>
</feature>
<dbReference type="EC" id="2.7.7.62" evidence="9"/>
<keyword evidence="11 20" id="KW-0808">Transferase</keyword>
<dbReference type="InterPro" id="IPR003203">
    <property type="entry name" value="CobU/CobP"/>
</dbReference>
<comment type="caution">
    <text evidence="20">The sequence shown here is derived from an EMBL/GenBank/DDBJ whole genome shotgun (WGS) entry which is preliminary data.</text>
</comment>
<evidence type="ECO:0000256" key="12">
    <source>
        <dbReference type="ARBA" id="ARBA00022741"/>
    </source>
</evidence>
<feature type="binding site" evidence="19">
    <location>
        <begin position="51"/>
        <end position="54"/>
    </location>
    <ligand>
        <name>GTP</name>
        <dbReference type="ChEBI" id="CHEBI:37565"/>
    </ligand>
</feature>
<dbReference type="GO" id="GO:0043752">
    <property type="term" value="F:adenosylcobinamide kinase activity"/>
    <property type="evidence" value="ECO:0007669"/>
    <property type="project" value="UniProtKB-EC"/>
</dbReference>
<dbReference type="Proteomes" id="UP000244925">
    <property type="component" value="Unassembled WGS sequence"/>
</dbReference>
<comment type="function">
    <text evidence="4">Catalyzes ATP-dependent phosphorylation of adenosylcobinamide and addition of GMP to adenosylcobinamide phosphate.</text>
</comment>
<dbReference type="GeneID" id="93424351"/>
<evidence type="ECO:0000256" key="18">
    <source>
        <dbReference type="PIRSR" id="PIRSR006135-1"/>
    </source>
</evidence>
<keyword evidence="12 19" id="KW-0547">Nucleotide-binding</keyword>
<evidence type="ECO:0000313" key="21">
    <source>
        <dbReference type="Proteomes" id="UP000244925"/>
    </source>
</evidence>
<dbReference type="SUPFAM" id="SSF52540">
    <property type="entry name" value="P-loop containing nucleoside triphosphate hydrolases"/>
    <property type="match status" value="1"/>
</dbReference>
<keyword evidence="13 20" id="KW-0418">Kinase</keyword>
<dbReference type="GO" id="GO:0008820">
    <property type="term" value="F:cobinamide phosphate guanylyltransferase activity"/>
    <property type="evidence" value="ECO:0007669"/>
    <property type="project" value="UniProtKB-EC"/>
</dbReference>
<evidence type="ECO:0000256" key="14">
    <source>
        <dbReference type="ARBA" id="ARBA00022840"/>
    </source>
</evidence>
<dbReference type="RefSeq" id="WP_107034881.1">
    <property type="nucleotide sequence ID" value="NZ_CAOMFE010000002.1"/>
</dbReference>
<evidence type="ECO:0000256" key="5">
    <source>
        <dbReference type="ARBA" id="ARBA00004692"/>
    </source>
</evidence>
<keyword evidence="10" id="KW-0169">Cobalamin biosynthesis</keyword>
<dbReference type="UniPathway" id="UPA00148">
    <property type="reaction ID" value="UER00236"/>
</dbReference>
<name>A0A2V1IXR8_9BACT</name>
<reference evidence="21" key="1">
    <citation type="submission" date="2018-02" db="EMBL/GenBank/DDBJ databases">
        <authorList>
            <person name="Clavel T."/>
            <person name="Strowig T."/>
        </authorList>
    </citation>
    <scope>NUCLEOTIDE SEQUENCE [LARGE SCALE GENOMIC DNA]</scope>
    <source>
        <strain evidence="21">DSM 100764</strain>
    </source>
</reference>
<evidence type="ECO:0000256" key="3">
    <source>
        <dbReference type="ARBA" id="ARBA00001522"/>
    </source>
</evidence>
<organism evidence="20 21">
    <name type="scientific">Paramuribaculum intestinale</name>
    <dbReference type="NCBI Taxonomy" id="2094151"/>
    <lineage>
        <taxon>Bacteria</taxon>
        <taxon>Pseudomonadati</taxon>
        <taxon>Bacteroidota</taxon>
        <taxon>Bacteroidia</taxon>
        <taxon>Bacteroidales</taxon>
        <taxon>Muribaculaceae</taxon>
        <taxon>Paramuribaculum</taxon>
    </lineage>
</organism>
<feature type="active site" description="GMP-histidine intermediate" evidence="18">
    <location>
        <position position="50"/>
    </location>
</feature>
<evidence type="ECO:0000256" key="1">
    <source>
        <dbReference type="ARBA" id="ARBA00000312"/>
    </source>
</evidence>
<gene>
    <name evidence="20" type="ORF">C5O25_01065</name>
</gene>
<evidence type="ECO:0000256" key="10">
    <source>
        <dbReference type="ARBA" id="ARBA00022573"/>
    </source>
</evidence>
<evidence type="ECO:0000256" key="2">
    <source>
        <dbReference type="ARBA" id="ARBA00000711"/>
    </source>
</evidence>
<evidence type="ECO:0000256" key="8">
    <source>
        <dbReference type="ARBA" id="ARBA00012016"/>
    </source>
</evidence>
<comment type="pathway">
    <text evidence="6">Cofactor biosynthesis; adenosylcobalamin biosynthesis; adenosylcobalamin from cob(II)yrinate a,c-diamide: step 5/7.</text>
</comment>
<accession>A0A2V1IXR8</accession>
<feature type="binding site" evidence="19">
    <location>
        <begin position="34"/>
        <end position="36"/>
    </location>
    <ligand>
        <name>GTP</name>
        <dbReference type="ChEBI" id="CHEBI:37565"/>
    </ligand>
</feature>